<dbReference type="Proteomes" id="UP001300261">
    <property type="component" value="Unassembled WGS sequence"/>
</dbReference>
<reference evidence="2 3" key="1">
    <citation type="journal article" date="2016" name="Int. J. Syst. Evol. Microbiol.">
        <title>Labrenzia salina sp. nov., isolated from the rhizosphere of the halophyte Arthrocnemum macrostachyum.</title>
        <authorList>
            <person name="Camacho M."/>
            <person name="Redondo-Gomez S."/>
            <person name="Rodriguez-Llorente I."/>
            <person name="Rohde M."/>
            <person name="Sproer C."/>
            <person name="Schumann P."/>
            <person name="Klenk H.P."/>
            <person name="Montero-Calasanz M.D.C."/>
        </authorList>
    </citation>
    <scope>NUCLEOTIDE SEQUENCE [LARGE SCALE GENOMIC DNA]</scope>
    <source>
        <strain evidence="2 3">DSM 29163</strain>
    </source>
</reference>
<evidence type="ECO:0000313" key="2">
    <source>
        <dbReference type="EMBL" id="MCX2722632.1"/>
    </source>
</evidence>
<comment type="caution">
    <text evidence="2">The sequence shown here is derived from an EMBL/GenBank/DDBJ whole genome shotgun (WGS) entry which is preliminary data.</text>
</comment>
<keyword evidence="1" id="KW-0812">Transmembrane</keyword>
<keyword evidence="1" id="KW-0472">Membrane</keyword>
<organism evidence="2 3">
    <name type="scientific">Roseibium salinum</name>
    <dbReference type="NCBI Taxonomy" id="1604349"/>
    <lineage>
        <taxon>Bacteria</taxon>
        <taxon>Pseudomonadati</taxon>
        <taxon>Pseudomonadota</taxon>
        <taxon>Alphaproteobacteria</taxon>
        <taxon>Hyphomicrobiales</taxon>
        <taxon>Stappiaceae</taxon>
        <taxon>Roseibium</taxon>
    </lineage>
</organism>
<name>A0ABT3R102_9HYPH</name>
<sequence>MLDYIHSYLLSHKDFIETFAYLATVFAFLVPLPAFVITASIKVYSEKRDRAFGLLDRMNTNDSTNLRNQVSKIFAENEQFGACEFEKLKFEDAMVLHAYLNENELIALQLNTSRVERRLFYRYWRSEYIGDWNKISKYIYWLRKFLNNDKIANEWELAAKAAKKAK</sequence>
<proteinExistence type="predicted"/>
<dbReference type="RefSeq" id="WP_265962300.1">
    <property type="nucleotide sequence ID" value="NZ_JAPEVI010000003.1"/>
</dbReference>
<accession>A0ABT3R102</accession>
<keyword evidence="3" id="KW-1185">Reference proteome</keyword>
<evidence type="ECO:0000313" key="3">
    <source>
        <dbReference type="Proteomes" id="UP001300261"/>
    </source>
</evidence>
<evidence type="ECO:0000256" key="1">
    <source>
        <dbReference type="SAM" id="Phobius"/>
    </source>
</evidence>
<dbReference type="Pfam" id="PF15956">
    <property type="entry name" value="DUF4760"/>
    <property type="match status" value="1"/>
</dbReference>
<dbReference type="EMBL" id="JAPEVI010000003">
    <property type="protein sequence ID" value="MCX2722632.1"/>
    <property type="molecule type" value="Genomic_DNA"/>
</dbReference>
<keyword evidence="1" id="KW-1133">Transmembrane helix</keyword>
<dbReference type="InterPro" id="IPR031876">
    <property type="entry name" value="DUF4760"/>
</dbReference>
<gene>
    <name evidence="2" type="ORF">ON753_09570</name>
</gene>
<protein>
    <submittedName>
        <fullName evidence="2">DUF4760 domain-containing protein</fullName>
    </submittedName>
</protein>
<feature type="transmembrane region" description="Helical" evidence="1">
    <location>
        <begin position="20"/>
        <end position="41"/>
    </location>
</feature>